<gene>
    <name evidence="8" type="ORF">HK105_203431</name>
</gene>
<evidence type="ECO:0000256" key="6">
    <source>
        <dbReference type="ARBA" id="ARBA00023273"/>
    </source>
</evidence>
<evidence type="ECO:0000256" key="7">
    <source>
        <dbReference type="SAM" id="MobiDB-lite"/>
    </source>
</evidence>
<evidence type="ECO:0000256" key="3">
    <source>
        <dbReference type="ARBA" id="ARBA00022174"/>
    </source>
</evidence>
<dbReference type="InterPro" id="IPR029416">
    <property type="entry name" value="CFAP300"/>
</dbReference>
<proteinExistence type="inferred from homology"/>
<sequence length="335" mass="37526">MSLIQELPDDFDLSTTTAKVVRSDGTEAVVELAEAKPSSAEPRAHGGAGPADERATGAPAAEPQHGDAKQDAAAAAGATAGADRKRFTFTLLQNAKFAGFDHKDTQALLFKWGMQGHCYIKRYAYDQYLEPYNVSAFLVDFFNDNPSIAVLGARDSWGTLGRVASVEMEPTAHTVTSLDFFDRLTTKGVIRESTGEIKKCLDEYVDSFLVSDELRKCLLMPEYELYDIFTENDRREFIFHVFKAICLGGRLCQFEDELGPYLDVTKKLYKDLITVVKDPQTGRLRVASLIFKIKSVESSVSPLFPFEHPQNFCYVSIDPIRRHVNLWYHASDAYY</sequence>
<comment type="similarity">
    <text evidence="2">Belongs to the CFAP300 family.</text>
</comment>
<organism evidence="8 9">
    <name type="scientific">Polyrhizophydium stewartii</name>
    <dbReference type="NCBI Taxonomy" id="2732419"/>
    <lineage>
        <taxon>Eukaryota</taxon>
        <taxon>Fungi</taxon>
        <taxon>Fungi incertae sedis</taxon>
        <taxon>Chytridiomycota</taxon>
        <taxon>Chytridiomycota incertae sedis</taxon>
        <taxon>Chytridiomycetes</taxon>
        <taxon>Rhizophydiales</taxon>
        <taxon>Rhizophydiales incertae sedis</taxon>
        <taxon>Polyrhizophydium</taxon>
    </lineage>
</organism>
<evidence type="ECO:0000313" key="8">
    <source>
        <dbReference type="EMBL" id="KAL2916999.1"/>
    </source>
</evidence>
<keyword evidence="6" id="KW-0966">Cell projection</keyword>
<protein>
    <recommendedName>
        <fullName evidence="3">Cilia- and flagella-associated protein 300</fullName>
    </recommendedName>
</protein>
<dbReference type="EMBL" id="JADGIZ020000013">
    <property type="protein sequence ID" value="KAL2916999.1"/>
    <property type="molecule type" value="Genomic_DNA"/>
</dbReference>
<comment type="caution">
    <text evidence="8">The sequence shown here is derived from an EMBL/GenBank/DDBJ whole genome shotgun (WGS) entry which is preliminary data.</text>
</comment>
<comment type="subcellular location">
    <subcellularLocation>
        <location evidence="1">Cytoplasm</location>
        <location evidence="1">Cytoskeleton</location>
        <location evidence="1">Cilium axoneme</location>
    </subcellularLocation>
</comment>
<evidence type="ECO:0000256" key="1">
    <source>
        <dbReference type="ARBA" id="ARBA00004430"/>
    </source>
</evidence>
<evidence type="ECO:0000256" key="5">
    <source>
        <dbReference type="ARBA" id="ARBA00023212"/>
    </source>
</evidence>
<dbReference type="Proteomes" id="UP001527925">
    <property type="component" value="Unassembled WGS sequence"/>
</dbReference>
<name>A0ABR4NC35_9FUNG</name>
<keyword evidence="5" id="KW-0206">Cytoskeleton</keyword>
<evidence type="ECO:0000256" key="2">
    <source>
        <dbReference type="ARBA" id="ARBA00009205"/>
    </source>
</evidence>
<accession>A0ABR4NC35</accession>
<keyword evidence="4" id="KW-0963">Cytoplasm</keyword>
<feature type="region of interest" description="Disordered" evidence="7">
    <location>
        <begin position="33"/>
        <end position="75"/>
    </location>
</feature>
<dbReference type="PANTHER" id="PTHR31078:SF1">
    <property type="entry name" value="CILIA- AND FLAGELLA-ASSOCIATED PROTEIN 300"/>
    <property type="match status" value="1"/>
</dbReference>
<keyword evidence="9" id="KW-1185">Reference proteome</keyword>
<evidence type="ECO:0000256" key="4">
    <source>
        <dbReference type="ARBA" id="ARBA00022490"/>
    </source>
</evidence>
<evidence type="ECO:0000313" key="9">
    <source>
        <dbReference type="Proteomes" id="UP001527925"/>
    </source>
</evidence>
<dbReference type="Pfam" id="PF14926">
    <property type="entry name" value="CFAP300"/>
    <property type="match status" value="1"/>
</dbReference>
<dbReference type="PANTHER" id="PTHR31078">
    <property type="entry name" value="CILIA- AND FLAGELLA-ASSOCIATED PROTEIN 300"/>
    <property type="match status" value="1"/>
</dbReference>
<reference evidence="8 9" key="1">
    <citation type="submission" date="2023-09" db="EMBL/GenBank/DDBJ databases">
        <title>Pangenome analysis of Batrachochytrium dendrobatidis and related Chytrids.</title>
        <authorList>
            <person name="Yacoub M.N."/>
            <person name="Stajich J.E."/>
            <person name="James T.Y."/>
        </authorList>
    </citation>
    <scope>NUCLEOTIDE SEQUENCE [LARGE SCALE GENOMIC DNA]</scope>
    <source>
        <strain evidence="8 9">JEL0888</strain>
    </source>
</reference>